<protein>
    <recommendedName>
        <fullName evidence="12">Lipocalin/cytosolic fatty-acid binding domain-containing protein</fullName>
    </recommendedName>
</protein>
<keyword evidence="9" id="KW-0998">Cell outer membrane</keyword>
<evidence type="ECO:0000256" key="5">
    <source>
        <dbReference type="ARBA" id="ARBA00022729"/>
    </source>
</evidence>
<dbReference type="InterPro" id="IPR000566">
    <property type="entry name" value="Lipocln_cytosolic_FA-bd_dom"/>
</dbReference>
<keyword evidence="8" id="KW-0564">Palmitate</keyword>
<organism evidence="13 14">
    <name type="scientific">Dictyostelium firmibasis</name>
    <dbReference type="NCBI Taxonomy" id="79012"/>
    <lineage>
        <taxon>Eukaryota</taxon>
        <taxon>Amoebozoa</taxon>
        <taxon>Evosea</taxon>
        <taxon>Eumycetozoa</taxon>
        <taxon>Dictyostelia</taxon>
        <taxon>Dictyosteliales</taxon>
        <taxon>Dictyosteliaceae</taxon>
        <taxon>Dictyostelium</taxon>
    </lineage>
</organism>
<reference evidence="13 14" key="1">
    <citation type="submission" date="2023-11" db="EMBL/GenBank/DDBJ databases">
        <title>Dfirmibasis_genome.</title>
        <authorList>
            <person name="Edelbroek B."/>
            <person name="Kjellin J."/>
            <person name="Jerlstrom-Hultqvist J."/>
            <person name="Soderbom F."/>
        </authorList>
    </citation>
    <scope>NUCLEOTIDE SEQUENCE [LARGE SCALE GENOMIC DNA]</scope>
    <source>
        <strain evidence="13 14">TNS-C-14</strain>
    </source>
</reference>
<name>A0AAN7TTH6_9MYCE</name>
<evidence type="ECO:0000256" key="1">
    <source>
        <dbReference type="ARBA" id="ARBA00004442"/>
    </source>
</evidence>
<evidence type="ECO:0000256" key="3">
    <source>
        <dbReference type="ARBA" id="ARBA00006889"/>
    </source>
</evidence>
<evidence type="ECO:0000259" key="12">
    <source>
        <dbReference type="Pfam" id="PF08212"/>
    </source>
</evidence>
<dbReference type="PRINTS" id="PR01171">
    <property type="entry name" value="BCTLIPOCALIN"/>
</dbReference>
<evidence type="ECO:0000256" key="8">
    <source>
        <dbReference type="ARBA" id="ARBA00023139"/>
    </source>
</evidence>
<dbReference type="Gene3D" id="2.40.128.20">
    <property type="match status" value="1"/>
</dbReference>
<dbReference type="CDD" id="cd19438">
    <property type="entry name" value="lipocalin_Blc-like"/>
    <property type="match status" value="1"/>
</dbReference>
<accession>A0AAN7TTH6</accession>
<dbReference type="AlphaFoldDB" id="A0AAN7TTH6"/>
<dbReference type="GO" id="GO:0016020">
    <property type="term" value="C:membrane"/>
    <property type="evidence" value="ECO:0007669"/>
    <property type="project" value="UniProtKB-SubCell"/>
</dbReference>
<dbReference type="InterPro" id="IPR012674">
    <property type="entry name" value="Calycin"/>
</dbReference>
<comment type="caution">
    <text evidence="13">The sequence shown here is derived from an EMBL/GenBank/DDBJ whole genome shotgun (WGS) entry which is preliminary data.</text>
</comment>
<comment type="subcellular location">
    <subcellularLocation>
        <location evidence="1">Cell outer membrane</location>
    </subcellularLocation>
    <subcellularLocation>
        <location evidence="2">Membrane</location>
        <topology evidence="2">Lipid-anchor</topology>
    </subcellularLocation>
</comment>
<dbReference type="GO" id="GO:0006950">
    <property type="term" value="P:response to stress"/>
    <property type="evidence" value="ECO:0007669"/>
    <property type="project" value="UniProtKB-ARBA"/>
</dbReference>
<evidence type="ECO:0000256" key="6">
    <source>
        <dbReference type="ARBA" id="ARBA00023121"/>
    </source>
</evidence>
<dbReference type="GO" id="GO:0008289">
    <property type="term" value="F:lipid binding"/>
    <property type="evidence" value="ECO:0007669"/>
    <property type="project" value="UniProtKB-KW"/>
</dbReference>
<evidence type="ECO:0000256" key="2">
    <source>
        <dbReference type="ARBA" id="ARBA00004635"/>
    </source>
</evidence>
<evidence type="ECO:0000256" key="11">
    <source>
        <dbReference type="PIRNR" id="PIRNR036893"/>
    </source>
</evidence>
<keyword evidence="10" id="KW-0449">Lipoprotein</keyword>
<evidence type="ECO:0000313" key="13">
    <source>
        <dbReference type="EMBL" id="KAK5575606.1"/>
    </source>
</evidence>
<dbReference type="InterPro" id="IPR047202">
    <property type="entry name" value="Lipocalin_Blc-like_dom"/>
</dbReference>
<dbReference type="Proteomes" id="UP001344447">
    <property type="component" value="Unassembled WGS sequence"/>
</dbReference>
<dbReference type="SUPFAM" id="SSF50814">
    <property type="entry name" value="Lipocalins"/>
    <property type="match status" value="1"/>
</dbReference>
<proteinExistence type="inferred from homology"/>
<dbReference type="FunFam" id="2.40.128.20:FF:000002">
    <property type="entry name" value="Outer membrane lipoprotein Blc"/>
    <property type="match status" value="1"/>
</dbReference>
<evidence type="ECO:0000256" key="7">
    <source>
        <dbReference type="ARBA" id="ARBA00023136"/>
    </source>
</evidence>
<keyword evidence="14" id="KW-1185">Reference proteome</keyword>
<evidence type="ECO:0000256" key="10">
    <source>
        <dbReference type="ARBA" id="ARBA00023288"/>
    </source>
</evidence>
<comment type="similarity">
    <text evidence="3 11">Belongs to the calycin superfamily. Lipocalin family.</text>
</comment>
<comment type="subunit">
    <text evidence="4">Homodimer.</text>
</comment>
<sequence length="177" mass="20339">MEILMGAAVLGGVTYIYKSFKRYIPEGVHAVKPFYPEKYVGKWYEIARLENYFEKDMNNILAEYSTNEDGSIKVVNSGYNYKKKKRESVTGKAYFVNGQDVGMLKVSFFGPFYSGYNVIAIDSDYKYALIAGQNFSYMWILSKEPTIPDEIKKSYLELAKSVGYDINKLIWTEHNGN</sequence>
<dbReference type="InterPro" id="IPR022271">
    <property type="entry name" value="Lipocalin_ApoD"/>
</dbReference>
<dbReference type="PANTHER" id="PTHR10612:SF34">
    <property type="entry name" value="APOLIPOPROTEIN D"/>
    <property type="match status" value="1"/>
</dbReference>
<dbReference type="PIRSF" id="PIRSF036893">
    <property type="entry name" value="Lipocalin_ApoD"/>
    <property type="match status" value="1"/>
</dbReference>
<evidence type="ECO:0000256" key="9">
    <source>
        <dbReference type="ARBA" id="ARBA00023237"/>
    </source>
</evidence>
<dbReference type="PANTHER" id="PTHR10612">
    <property type="entry name" value="APOLIPOPROTEIN D"/>
    <property type="match status" value="1"/>
</dbReference>
<dbReference type="Pfam" id="PF08212">
    <property type="entry name" value="Lipocalin_2"/>
    <property type="match status" value="1"/>
</dbReference>
<keyword evidence="5" id="KW-0732">Signal</keyword>
<keyword evidence="6" id="KW-0446">Lipid-binding</keyword>
<feature type="domain" description="Lipocalin/cytosolic fatty-acid binding" evidence="12">
    <location>
        <begin position="37"/>
        <end position="173"/>
    </location>
</feature>
<evidence type="ECO:0000256" key="4">
    <source>
        <dbReference type="ARBA" id="ARBA00011738"/>
    </source>
</evidence>
<dbReference type="InterPro" id="IPR002446">
    <property type="entry name" value="Lipocalin_bac"/>
</dbReference>
<evidence type="ECO:0000313" key="14">
    <source>
        <dbReference type="Proteomes" id="UP001344447"/>
    </source>
</evidence>
<gene>
    <name evidence="13" type="ORF">RB653_006739</name>
</gene>
<keyword evidence="7" id="KW-0472">Membrane</keyword>
<dbReference type="EMBL" id="JAVFKY010000005">
    <property type="protein sequence ID" value="KAK5575606.1"/>
    <property type="molecule type" value="Genomic_DNA"/>
</dbReference>